<evidence type="ECO:0000256" key="1">
    <source>
        <dbReference type="SAM" id="MobiDB-lite"/>
    </source>
</evidence>
<feature type="compositionally biased region" description="Basic residues" evidence="1">
    <location>
        <begin position="131"/>
        <end position="141"/>
    </location>
</feature>
<dbReference type="AlphaFoldDB" id="A0A645GLC5"/>
<feature type="compositionally biased region" description="Low complexity" evidence="1">
    <location>
        <begin position="120"/>
        <end position="129"/>
    </location>
</feature>
<dbReference type="EMBL" id="VSSQ01073690">
    <property type="protein sequence ID" value="MPN24744.1"/>
    <property type="molecule type" value="Genomic_DNA"/>
</dbReference>
<sequence length="141" mass="15084">MERVVGPRVLGRAVVVDEVGLRTGPGGAQRLGLRLAPALGDRLGDVREQDGQPQPDRDGPGEQRADRRAGGHEPLHGDLADRQDRGEGRADPDEEDHRVAPLLTRVELGQGPREGRPQLGPAERPAAGGRRPGRGRGCRGR</sequence>
<evidence type="ECO:0000313" key="2">
    <source>
        <dbReference type="EMBL" id="MPN24744.1"/>
    </source>
</evidence>
<reference evidence="2" key="1">
    <citation type="submission" date="2019-08" db="EMBL/GenBank/DDBJ databases">
        <authorList>
            <person name="Kucharzyk K."/>
            <person name="Murdoch R.W."/>
            <person name="Higgins S."/>
            <person name="Loffler F."/>
        </authorList>
    </citation>
    <scope>NUCLEOTIDE SEQUENCE</scope>
</reference>
<gene>
    <name evidence="2" type="ORF">SDC9_172146</name>
</gene>
<name>A0A645GLC5_9ZZZZ</name>
<proteinExistence type="predicted"/>
<feature type="compositionally biased region" description="Basic and acidic residues" evidence="1">
    <location>
        <begin position="42"/>
        <end position="99"/>
    </location>
</feature>
<comment type="caution">
    <text evidence="2">The sequence shown here is derived from an EMBL/GenBank/DDBJ whole genome shotgun (WGS) entry which is preliminary data.</text>
</comment>
<feature type="region of interest" description="Disordered" evidence="1">
    <location>
        <begin position="41"/>
        <end position="141"/>
    </location>
</feature>
<accession>A0A645GLC5</accession>
<protein>
    <submittedName>
        <fullName evidence="2">Uncharacterized protein</fullName>
    </submittedName>
</protein>
<organism evidence="2">
    <name type="scientific">bioreactor metagenome</name>
    <dbReference type="NCBI Taxonomy" id="1076179"/>
    <lineage>
        <taxon>unclassified sequences</taxon>
        <taxon>metagenomes</taxon>
        <taxon>ecological metagenomes</taxon>
    </lineage>
</organism>